<dbReference type="STRING" id="519452.SAMN04488139_0328"/>
<name>A0A432XKG3_9GAMM</name>
<dbReference type="AlphaFoldDB" id="A0A432XKG3"/>
<dbReference type="EMBL" id="PIPU01000001">
    <property type="protein sequence ID" value="RUO49116.1"/>
    <property type="molecule type" value="Genomic_DNA"/>
</dbReference>
<proteinExistence type="predicted"/>
<reference evidence="3" key="1">
    <citation type="journal article" date="2018" name="Front. Microbiol.">
        <title>Genome-Based Analysis Reveals the Taxonomy and Diversity of the Family Idiomarinaceae.</title>
        <authorList>
            <person name="Liu Y."/>
            <person name="Lai Q."/>
            <person name="Shao Z."/>
        </authorList>
    </citation>
    <scope>NUCLEOTIDE SEQUENCE [LARGE SCALE GENOMIC DNA]</scope>
    <source>
        <strain evidence="3">908033</strain>
    </source>
</reference>
<dbReference type="OrthoDB" id="6238962at2"/>
<dbReference type="Proteomes" id="UP000286985">
    <property type="component" value="Unassembled WGS sequence"/>
</dbReference>
<evidence type="ECO:0000313" key="3">
    <source>
        <dbReference type="Proteomes" id="UP000286985"/>
    </source>
</evidence>
<evidence type="ECO:0008006" key="4">
    <source>
        <dbReference type="Google" id="ProtNLM"/>
    </source>
</evidence>
<feature type="compositionally biased region" description="Polar residues" evidence="1">
    <location>
        <begin position="46"/>
        <end position="55"/>
    </location>
</feature>
<gene>
    <name evidence="2" type="ORF">CWE24_00970</name>
</gene>
<organism evidence="2 3">
    <name type="scientific">Pseudidiomarina donghaiensis</name>
    <dbReference type="NCBI Taxonomy" id="519452"/>
    <lineage>
        <taxon>Bacteria</taxon>
        <taxon>Pseudomonadati</taxon>
        <taxon>Pseudomonadota</taxon>
        <taxon>Gammaproteobacteria</taxon>
        <taxon>Alteromonadales</taxon>
        <taxon>Idiomarinaceae</taxon>
        <taxon>Pseudidiomarina</taxon>
    </lineage>
</organism>
<dbReference type="RefSeq" id="WP_092836669.1">
    <property type="nucleotide sequence ID" value="NZ_FPCF01000001.1"/>
</dbReference>
<keyword evidence="3" id="KW-1185">Reference proteome</keyword>
<evidence type="ECO:0000256" key="1">
    <source>
        <dbReference type="SAM" id="MobiDB-lite"/>
    </source>
</evidence>
<protein>
    <recommendedName>
        <fullName evidence="4">Agglutinin biogenesis protein MshK</fullName>
    </recommendedName>
</protein>
<feature type="region of interest" description="Disordered" evidence="1">
    <location>
        <begin position="28"/>
        <end position="55"/>
    </location>
</feature>
<evidence type="ECO:0000313" key="2">
    <source>
        <dbReference type="EMBL" id="RUO49116.1"/>
    </source>
</evidence>
<accession>A0A432XKG3</accession>
<comment type="caution">
    <text evidence="2">The sequence shown here is derived from an EMBL/GenBank/DDBJ whole genome shotgun (WGS) entry which is preliminary data.</text>
</comment>
<sequence length="122" mass="13871">MLQVNQLGVGLFLAILLAITPVGFAQELSDPTMPPRQLEQRHDSTQKSSSGPRLQSIQFMGSNRSALINGQRFYQGERFENYLVEKIDLNFVTLRDQQTEKRLTLRLFELTKDSVKTSGNNL</sequence>